<dbReference type="EMBL" id="AMGV01000001">
    <property type="protein sequence ID" value="KEF63678.1"/>
    <property type="molecule type" value="Genomic_DNA"/>
</dbReference>
<dbReference type="VEuPathDB" id="FungiDB:A1O9_01656"/>
<dbReference type="PANTHER" id="PTHR34142">
    <property type="entry name" value="ENDO-BETA-1,4-GLUCANASE A"/>
    <property type="match status" value="1"/>
</dbReference>
<dbReference type="Pfam" id="PF00150">
    <property type="entry name" value="Cellulase"/>
    <property type="match status" value="1"/>
</dbReference>
<dbReference type="GO" id="GO:0009251">
    <property type="term" value="P:glucan catabolic process"/>
    <property type="evidence" value="ECO:0007669"/>
    <property type="project" value="TreeGrafter"/>
</dbReference>
<evidence type="ECO:0000256" key="3">
    <source>
        <dbReference type="ARBA" id="ARBA00012601"/>
    </source>
</evidence>
<keyword evidence="5 7" id="KW-0326">Glycosidase</keyword>
<evidence type="ECO:0000256" key="4">
    <source>
        <dbReference type="ARBA" id="ARBA00022801"/>
    </source>
</evidence>
<keyword evidence="10" id="KW-1185">Reference proteome</keyword>
<evidence type="ECO:0000256" key="2">
    <source>
        <dbReference type="ARBA" id="ARBA00005641"/>
    </source>
</evidence>
<dbReference type="PROSITE" id="PS00659">
    <property type="entry name" value="GLYCOSYL_HYDROL_F5"/>
    <property type="match status" value="1"/>
</dbReference>
<name>A0A072PWD4_9EURO</name>
<accession>A0A072PWD4</accession>
<evidence type="ECO:0000259" key="8">
    <source>
        <dbReference type="Pfam" id="PF00150"/>
    </source>
</evidence>
<dbReference type="Proteomes" id="UP000027920">
    <property type="component" value="Unassembled WGS sequence"/>
</dbReference>
<dbReference type="AlphaFoldDB" id="A0A072PWD4"/>
<evidence type="ECO:0000313" key="9">
    <source>
        <dbReference type="EMBL" id="KEF63678.1"/>
    </source>
</evidence>
<organism evidence="9 10">
    <name type="scientific">Exophiala aquamarina CBS 119918</name>
    <dbReference type="NCBI Taxonomy" id="1182545"/>
    <lineage>
        <taxon>Eukaryota</taxon>
        <taxon>Fungi</taxon>
        <taxon>Dikarya</taxon>
        <taxon>Ascomycota</taxon>
        <taxon>Pezizomycotina</taxon>
        <taxon>Eurotiomycetes</taxon>
        <taxon>Chaetothyriomycetidae</taxon>
        <taxon>Chaetothyriales</taxon>
        <taxon>Herpotrichiellaceae</taxon>
        <taxon>Exophiala</taxon>
    </lineage>
</organism>
<evidence type="ECO:0000313" key="10">
    <source>
        <dbReference type="Proteomes" id="UP000027920"/>
    </source>
</evidence>
<gene>
    <name evidence="9" type="ORF">A1O9_01656</name>
</gene>
<comment type="similarity">
    <text evidence="2 7">Belongs to the glycosyl hydrolase 5 (cellulase A) family.</text>
</comment>
<sequence>DLWSKLAKRYASYPRLIFELMNEPHDLNMTMSASTVQKVITAIRATGANSSILVPGTGFE</sequence>
<dbReference type="SUPFAM" id="SSF51445">
    <property type="entry name" value="(Trans)glycosidases"/>
    <property type="match status" value="1"/>
</dbReference>
<dbReference type="RefSeq" id="XP_013266268.1">
    <property type="nucleotide sequence ID" value="XM_013410814.1"/>
</dbReference>
<dbReference type="HOGENOM" id="CLU_2948035_0_0_1"/>
<dbReference type="InterPro" id="IPR017853">
    <property type="entry name" value="GH"/>
</dbReference>
<comment type="catalytic activity">
    <reaction evidence="1">
        <text>Endohydrolysis of (1-&gt;4)-beta-D-glucosidic linkages in cellulose, lichenin and cereal beta-D-glucans.</text>
        <dbReference type="EC" id="3.2.1.4"/>
    </reaction>
</comment>
<dbReference type="EC" id="3.2.1.4" evidence="3"/>
<feature type="non-terminal residue" evidence="9">
    <location>
        <position position="1"/>
    </location>
</feature>
<comment type="caution">
    <text evidence="9">The sequence shown here is derived from an EMBL/GenBank/DDBJ whole genome shotgun (WGS) entry which is preliminary data.</text>
</comment>
<evidence type="ECO:0000256" key="5">
    <source>
        <dbReference type="ARBA" id="ARBA00023295"/>
    </source>
</evidence>
<dbReference type="InterPro" id="IPR018087">
    <property type="entry name" value="Glyco_hydro_5_CS"/>
</dbReference>
<dbReference type="OrthoDB" id="5823761at2759"/>
<dbReference type="Gene3D" id="3.20.20.80">
    <property type="entry name" value="Glycosidases"/>
    <property type="match status" value="1"/>
</dbReference>
<feature type="domain" description="Glycoside hydrolase family 5" evidence="8">
    <location>
        <begin position="2"/>
        <end position="58"/>
    </location>
</feature>
<dbReference type="GeneID" id="25276602"/>
<keyword evidence="4 7" id="KW-0378">Hydrolase</keyword>
<evidence type="ECO:0000256" key="7">
    <source>
        <dbReference type="RuleBase" id="RU361153"/>
    </source>
</evidence>
<protein>
    <recommendedName>
        <fullName evidence="3">cellulase</fullName>
        <ecNumber evidence="3">3.2.1.4</ecNumber>
    </recommendedName>
</protein>
<proteinExistence type="inferred from homology"/>
<evidence type="ECO:0000256" key="1">
    <source>
        <dbReference type="ARBA" id="ARBA00000966"/>
    </source>
</evidence>
<evidence type="ECO:0000256" key="6">
    <source>
        <dbReference type="ARBA" id="ARBA00025192"/>
    </source>
</evidence>
<comment type="function">
    <text evidence="6">Has endoglucanase activity on substrates containing beta-1,4 glycosidic bonds, like in carboxymethylcellulose (CMC), hydroxyethylcellulose (HEC) and beta-glucan. Involved in the degradation of complex natural cellulosic substrates.</text>
</comment>
<dbReference type="STRING" id="1182545.A0A072PWD4"/>
<dbReference type="InterPro" id="IPR001547">
    <property type="entry name" value="Glyco_hydro_5"/>
</dbReference>
<dbReference type="PANTHER" id="PTHR34142:SF1">
    <property type="entry name" value="GLYCOSIDE HYDROLASE FAMILY 5 DOMAIN-CONTAINING PROTEIN"/>
    <property type="match status" value="1"/>
</dbReference>
<dbReference type="GO" id="GO:0008810">
    <property type="term" value="F:cellulase activity"/>
    <property type="evidence" value="ECO:0007669"/>
    <property type="project" value="UniProtKB-EC"/>
</dbReference>
<reference evidence="9 10" key="1">
    <citation type="submission" date="2013-03" db="EMBL/GenBank/DDBJ databases">
        <title>The Genome Sequence of Exophiala aquamarina CBS 119918.</title>
        <authorList>
            <consortium name="The Broad Institute Genomics Platform"/>
            <person name="Cuomo C."/>
            <person name="de Hoog S."/>
            <person name="Gorbushina A."/>
            <person name="Walker B."/>
            <person name="Young S.K."/>
            <person name="Zeng Q."/>
            <person name="Gargeya S."/>
            <person name="Fitzgerald M."/>
            <person name="Haas B."/>
            <person name="Abouelleil A."/>
            <person name="Allen A.W."/>
            <person name="Alvarado L."/>
            <person name="Arachchi H.M."/>
            <person name="Berlin A.M."/>
            <person name="Chapman S.B."/>
            <person name="Gainer-Dewar J."/>
            <person name="Goldberg J."/>
            <person name="Griggs A."/>
            <person name="Gujja S."/>
            <person name="Hansen M."/>
            <person name="Howarth C."/>
            <person name="Imamovic A."/>
            <person name="Ireland A."/>
            <person name="Larimer J."/>
            <person name="McCowan C."/>
            <person name="Murphy C."/>
            <person name="Pearson M."/>
            <person name="Poon T.W."/>
            <person name="Priest M."/>
            <person name="Roberts A."/>
            <person name="Saif S."/>
            <person name="Shea T."/>
            <person name="Sisk P."/>
            <person name="Sykes S."/>
            <person name="Wortman J."/>
            <person name="Nusbaum C."/>
            <person name="Birren B."/>
        </authorList>
    </citation>
    <scope>NUCLEOTIDE SEQUENCE [LARGE SCALE GENOMIC DNA]</scope>
    <source>
        <strain evidence="9 10">CBS 119918</strain>
    </source>
</reference>